<sequence>MKPGYRDLWRSAAFGLALAAALPAGATPTPVLVRVISQDAKFIGDHTGGAAVVLRDAESQAVLAEGRTRGGTGDTGLIMQATGRSPRRATPDTAGFSAVLEIDRPTLVRLEVQGPLDRPGSAVRITAERWIMPGEPVTAGDGWVVELPGLAVTPTVSLTGGMLAVSAQVEPLCGCPIAPGGLWPAADYRVSASLWAGNRRLAEVPLAFTTAPGGFSGQVPLPPGPPATLMIFARNLVTGASGLGRIAVPAAAAGARSAP</sequence>
<keyword evidence="4" id="KW-1185">Reference proteome</keyword>
<evidence type="ECO:0000313" key="3">
    <source>
        <dbReference type="EMBL" id="MBC2667792.1"/>
    </source>
</evidence>
<organism evidence="3 4">
    <name type="scientific">Novosphingobium piscinae</name>
    <dbReference type="NCBI Taxonomy" id="1507448"/>
    <lineage>
        <taxon>Bacteria</taxon>
        <taxon>Pseudomonadati</taxon>
        <taxon>Pseudomonadota</taxon>
        <taxon>Alphaproteobacteria</taxon>
        <taxon>Sphingomonadales</taxon>
        <taxon>Sphingomonadaceae</taxon>
        <taxon>Novosphingobium</taxon>
    </lineage>
</organism>
<accession>A0A7X1FWS9</accession>
<evidence type="ECO:0000256" key="1">
    <source>
        <dbReference type="SAM" id="SignalP"/>
    </source>
</evidence>
<feature type="chain" id="PRO_5030881357" description="Cyclic nucleotide-binding domain-containing protein" evidence="1">
    <location>
        <begin position="27"/>
        <end position="259"/>
    </location>
</feature>
<dbReference type="PROSITE" id="PS50042">
    <property type="entry name" value="CNMP_BINDING_3"/>
    <property type="match status" value="1"/>
</dbReference>
<reference evidence="3 4" key="1">
    <citation type="submission" date="2020-08" db="EMBL/GenBank/DDBJ databases">
        <title>The genome sequence of type strain Novosphingobium piscinae KCTC 42194.</title>
        <authorList>
            <person name="Liu Y."/>
        </authorList>
    </citation>
    <scope>NUCLEOTIDE SEQUENCE [LARGE SCALE GENOMIC DNA]</scope>
    <source>
        <strain evidence="3 4">KCTC 42194</strain>
    </source>
</reference>
<keyword evidence="1" id="KW-0732">Signal</keyword>
<evidence type="ECO:0000313" key="4">
    <source>
        <dbReference type="Proteomes" id="UP000551327"/>
    </source>
</evidence>
<dbReference type="InterPro" id="IPR000595">
    <property type="entry name" value="cNMP-bd_dom"/>
</dbReference>
<name>A0A7X1FWS9_9SPHN</name>
<dbReference type="Proteomes" id="UP000551327">
    <property type="component" value="Unassembled WGS sequence"/>
</dbReference>
<comment type="caution">
    <text evidence="3">The sequence shown here is derived from an EMBL/GenBank/DDBJ whole genome shotgun (WGS) entry which is preliminary data.</text>
</comment>
<dbReference type="RefSeq" id="WP_185677663.1">
    <property type="nucleotide sequence ID" value="NZ_JACLAX010000001.1"/>
</dbReference>
<proteinExistence type="predicted"/>
<feature type="domain" description="Cyclic nucleotide-binding" evidence="2">
    <location>
        <begin position="48"/>
        <end position="110"/>
    </location>
</feature>
<protein>
    <recommendedName>
        <fullName evidence="2">Cyclic nucleotide-binding domain-containing protein</fullName>
    </recommendedName>
</protein>
<evidence type="ECO:0000259" key="2">
    <source>
        <dbReference type="PROSITE" id="PS50042"/>
    </source>
</evidence>
<gene>
    <name evidence="3" type="ORF">H7F53_01365</name>
</gene>
<dbReference type="AlphaFoldDB" id="A0A7X1FWS9"/>
<dbReference type="EMBL" id="JACLAX010000001">
    <property type="protein sequence ID" value="MBC2667792.1"/>
    <property type="molecule type" value="Genomic_DNA"/>
</dbReference>
<feature type="signal peptide" evidence="1">
    <location>
        <begin position="1"/>
        <end position="26"/>
    </location>
</feature>